<protein>
    <submittedName>
        <fullName evidence="1">Uncharacterized protein</fullName>
    </submittedName>
</protein>
<reference evidence="2" key="1">
    <citation type="journal article" date="2019" name="Int. J. Syst. Evol. Microbiol.">
        <title>The Global Catalogue of Microorganisms (GCM) 10K type strain sequencing project: providing services to taxonomists for standard genome sequencing and annotation.</title>
        <authorList>
            <consortium name="The Broad Institute Genomics Platform"/>
            <consortium name="The Broad Institute Genome Sequencing Center for Infectious Disease"/>
            <person name="Wu L."/>
            <person name="Ma J."/>
        </authorList>
    </citation>
    <scope>NUCLEOTIDE SEQUENCE [LARGE SCALE GENOMIC DNA]</scope>
    <source>
        <strain evidence="2">JCM 4586</strain>
    </source>
</reference>
<dbReference type="EMBL" id="BMUT01000011">
    <property type="protein sequence ID" value="GGX96948.1"/>
    <property type="molecule type" value="Genomic_DNA"/>
</dbReference>
<evidence type="ECO:0000313" key="1">
    <source>
        <dbReference type="EMBL" id="GGX96948.1"/>
    </source>
</evidence>
<sequence length="66" mass="7062">MVEEQAAGLALAGHLGGHVQEQSFLLVRGELHASHLTVVPGRPGWTHRDYPEFNTVLTWGSSAGGQ</sequence>
<comment type="caution">
    <text evidence="1">The sequence shown here is derived from an EMBL/GenBank/DDBJ whole genome shotgun (WGS) entry which is preliminary data.</text>
</comment>
<dbReference type="Proteomes" id="UP000659223">
    <property type="component" value="Unassembled WGS sequence"/>
</dbReference>
<accession>A0ABQ2YVN8</accession>
<gene>
    <name evidence="1" type="ORF">GCM10010324_48730</name>
</gene>
<organism evidence="1 2">
    <name type="scientific">Streptomyces hiroshimensis</name>
    <dbReference type="NCBI Taxonomy" id="66424"/>
    <lineage>
        <taxon>Bacteria</taxon>
        <taxon>Bacillati</taxon>
        <taxon>Actinomycetota</taxon>
        <taxon>Actinomycetes</taxon>
        <taxon>Kitasatosporales</taxon>
        <taxon>Streptomycetaceae</taxon>
        <taxon>Streptomyces</taxon>
    </lineage>
</organism>
<evidence type="ECO:0000313" key="2">
    <source>
        <dbReference type="Proteomes" id="UP000659223"/>
    </source>
</evidence>
<name>A0ABQ2YVN8_9ACTN</name>
<proteinExistence type="predicted"/>
<keyword evidence="2" id="KW-1185">Reference proteome</keyword>